<proteinExistence type="predicted"/>
<dbReference type="Proteomes" id="UP001597540">
    <property type="component" value="Unassembled WGS sequence"/>
</dbReference>
<organism evidence="5 6">
    <name type="scientific">Paenibacillus shunpengii</name>
    <dbReference type="NCBI Taxonomy" id="2054424"/>
    <lineage>
        <taxon>Bacteria</taxon>
        <taxon>Bacillati</taxon>
        <taxon>Bacillota</taxon>
        <taxon>Bacilli</taxon>
        <taxon>Bacillales</taxon>
        <taxon>Paenibacillaceae</taxon>
        <taxon>Paenibacillus</taxon>
    </lineage>
</organism>
<dbReference type="SUPFAM" id="SSF88713">
    <property type="entry name" value="Glycoside hydrolase/deacetylase"/>
    <property type="match status" value="2"/>
</dbReference>
<dbReference type="InterPro" id="IPR050248">
    <property type="entry name" value="Polysacc_deacetylase_ArnD"/>
</dbReference>
<reference evidence="6" key="1">
    <citation type="journal article" date="2019" name="Int. J. Syst. Evol. Microbiol.">
        <title>The Global Catalogue of Microorganisms (GCM) 10K type strain sequencing project: providing services to taxonomists for standard genome sequencing and annotation.</title>
        <authorList>
            <consortium name="The Broad Institute Genomics Platform"/>
            <consortium name="The Broad Institute Genome Sequencing Center for Infectious Disease"/>
            <person name="Wu L."/>
            <person name="Ma J."/>
        </authorList>
    </citation>
    <scope>NUCLEOTIDE SEQUENCE [LARGE SCALE GENOMIC DNA]</scope>
    <source>
        <strain evidence="6">KCTC 33849</strain>
    </source>
</reference>
<dbReference type="CDD" id="cd10917">
    <property type="entry name" value="CE4_NodB_like_6s_7s"/>
    <property type="match status" value="2"/>
</dbReference>
<protein>
    <submittedName>
        <fullName evidence="5">Polysaccharide deacetylase family protein</fullName>
        <ecNumber evidence="5">3.-.-.-</ecNumber>
    </submittedName>
</protein>
<evidence type="ECO:0000256" key="2">
    <source>
        <dbReference type="ARBA" id="ARBA00022801"/>
    </source>
</evidence>
<feature type="domain" description="NodB homology" evidence="4">
    <location>
        <begin position="290"/>
        <end position="471"/>
    </location>
</feature>
<dbReference type="EMBL" id="JBHUMJ010000002">
    <property type="protein sequence ID" value="MFD2698945.1"/>
    <property type="molecule type" value="Genomic_DNA"/>
</dbReference>
<sequence length="490" mass="54907">MPSTATYYRQAGLIILSLLVLLTGCSAANEAETITNDPNVDPDPVVQRYEGEKSQEIPYVYTGRRELSLTFNGMGDRETMDRLLDELDKYKIKATFFLPGMRVAEEPDIAQSILDRGHEIENNLLNQLDITDMNYNDIYQEVKLANEVIKEHTGAEPVYVRTRSGDVPDDLALAAAHLGMKAVVSYSINPKDRDMKSAEEIGEYVERYIHRGGIISLNTDINPEIVESIKYIAAAAEDIGYKLIPLRELAENGGVRKPLEEIPGYDAVKINPDYENAEYELIYKVKTNKKQVALTLDDWATDKTVTQFLDILAEKKVHATFFLRARGVVDNPNLARAIIEEGHDVANHTYTHPVVTSLTAEELQKEIVTAHEVMTEAIQQQPLMLFRPPTGAIDAQSAKVIAATGYEHIAMYDVTAMDWDVSHSADDIVNMVMDQTENGSIILLHILDGIHSVEALPRIIDQLRAKGYTFVSLVDLMEQNKTWINSDEVK</sequence>
<feature type="chain" id="PRO_5045812288" evidence="3">
    <location>
        <begin position="29"/>
        <end position="490"/>
    </location>
</feature>
<evidence type="ECO:0000313" key="5">
    <source>
        <dbReference type="EMBL" id="MFD2698945.1"/>
    </source>
</evidence>
<dbReference type="InterPro" id="IPR002509">
    <property type="entry name" value="NODB_dom"/>
</dbReference>
<dbReference type="Gene3D" id="3.20.20.370">
    <property type="entry name" value="Glycoside hydrolase/deacetylase"/>
    <property type="match status" value="2"/>
</dbReference>
<keyword evidence="1" id="KW-0479">Metal-binding</keyword>
<evidence type="ECO:0000313" key="6">
    <source>
        <dbReference type="Proteomes" id="UP001597540"/>
    </source>
</evidence>
<gene>
    <name evidence="5" type="ORF">ACFSVM_00555</name>
</gene>
<keyword evidence="2 5" id="KW-0378">Hydrolase</keyword>
<evidence type="ECO:0000259" key="4">
    <source>
        <dbReference type="PROSITE" id="PS51677"/>
    </source>
</evidence>
<evidence type="ECO:0000256" key="1">
    <source>
        <dbReference type="ARBA" id="ARBA00022723"/>
    </source>
</evidence>
<keyword evidence="3" id="KW-0732">Signal</keyword>
<dbReference type="InterPro" id="IPR011330">
    <property type="entry name" value="Glyco_hydro/deAcase_b/a-brl"/>
</dbReference>
<accession>A0ABW5SJY7</accession>
<feature type="signal peptide" evidence="3">
    <location>
        <begin position="1"/>
        <end position="28"/>
    </location>
</feature>
<dbReference type="EC" id="3.-.-.-" evidence="5"/>
<comment type="caution">
    <text evidence="5">The sequence shown here is derived from an EMBL/GenBank/DDBJ whole genome shotgun (WGS) entry which is preliminary data.</text>
</comment>
<dbReference type="GO" id="GO:0016787">
    <property type="term" value="F:hydrolase activity"/>
    <property type="evidence" value="ECO:0007669"/>
    <property type="project" value="UniProtKB-KW"/>
</dbReference>
<dbReference type="RefSeq" id="WP_379259823.1">
    <property type="nucleotide sequence ID" value="NZ_JBHUMJ010000002.1"/>
</dbReference>
<feature type="domain" description="NodB homology" evidence="4">
    <location>
        <begin position="65"/>
        <end position="244"/>
    </location>
</feature>
<dbReference type="PANTHER" id="PTHR10587">
    <property type="entry name" value="GLYCOSYL TRANSFERASE-RELATED"/>
    <property type="match status" value="1"/>
</dbReference>
<dbReference type="PROSITE" id="PS51677">
    <property type="entry name" value="NODB"/>
    <property type="match status" value="2"/>
</dbReference>
<evidence type="ECO:0000256" key="3">
    <source>
        <dbReference type="SAM" id="SignalP"/>
    </source>
</evidence>
<dbReference type="PANTHER" id="PTHR10587:SF133">
    <property type="entry name" value="CHITIN DEACETYLASE 1-RELATED"/>
    <property type="match status" value="1"/>
</dbReference>
<keyword evidence="6" id="KW-1185">Reference proteome</keyword>
<dbReference type="Pfam" id="PF01522">
    <property type="entry name" value="Polysacc_deac_1"/>
    <property type="match status" value="2"/>
</dbReference>
<name>A0ABW5SJY7_9BACL</name>